<dbReference type="InterPro" id="IPR011545">
    <property type="entry name" value="DEAD/DEAH_box_helicase_dom"/>
</dbReference>
<dbReference type="PANTHER" id="PTHR47959">
    <property type="entry name" value="ATP-DEPENDENT RNA HELICASE RHLE-RELATED"/>
    <property type="match status" value="1"/>
</dbReference>
<dbReference type="GO" id="GO:0003676">
    <property type="term" value="F:nucleic acid binding"/>
    <property type="evidence" value="ECO:0007669"/>
    <property type="project" value="InterPro"/>
</dbReference>
<organism evidence="9">
    <name type="scientific">Chlorella variabilis</name>
    <name type="common">Green alga</name>
    <dbReference type="NCBI Taxonomy" id="554065"/>
    <lineage>
        <taxon>Eukaryota</taxon>
        <taxon>Viridiplantae</taxon>
        <taxon>Chlorophyta</taxon>
        <taxon>core chlorophytes</taxon>
        <taxon>Trebouxiophyceae</taxon>
        <taxon>Chlorellales</taxon>
        <taxon>Chlorellaceae</taxon>
        <taxon>Chlorella clade</taxon>
        <taxon>Chlorella</taxon>
    </lineage>
</organism>
<dbReference type="STRING" id="554065.E1ZNU6"/>
<evidence type="ECO:0000256" key="4">
    <source>
        <dbReference type="ARBA" id="ARBA00022840"/>
    </source>
</evidence>
<dbReference type="GO" id="GO:0003724">
    <property type="term" value="F:RNA helicase activity"/>
    <property type="evidence" value="ECO:0007669"/>
    <property type="project" value="TreeGrafter"/>
</dbReference>
<keyword evidence="1" id="KW-0547">Nucleotide-binding</keyword>
<dbReference type="eggNOG" id="KOG0338">
    <property type="taxonomic scope" value="Eukaryota"/>
</dbReference>
<dbReference type="CDD" id="cd18787">
    <property type="entry name" value="SF2_C_DEAD"/>
    <property type="match status" value="1"/>
</dbReference>
<dbReference type="SMART" id="SM00490">
    <property type="entry name" value="HELICc"/>
    <property type="match status" value="1"/>
</dbReference>
<dbReference type="SMART" id="SM00487">
    <property type="entry name" value="DEXDc"/>
    <property type="match status" value="1"/>
</dbReference>
<dbReference type="PROSITE" id="PS51192">
    <property type="entry name" value="HELICASE_ATP_BIND_1"/>
    <property type="match status" value="1"/>
</dbReference>
<feature type="compositionally biased region" description="Low complexity" evidence="5">
    <location>
        <begin position="541"/>
        <end position="550"/>
    </location>
</feature>
<dbReference type="Pfam" id="PF00271">
    <property type="entry name" value="Helicase_C"/>
    <property type="match status" value="1"/>
</dbReference>
<dbReference type="SUPFAM" id="SSF52540">
    <property type="entry name" value="P-loop containing nucleoside triphosphate hydrolases"/>
    <property type="match status" value="2"/>
</dbReference>
<dbReference type="Proteomes" id="UP000008141">
    <property type="component" value="Unassembled WGS sequence"/>
</dbReference>
<dbReference type="Pfam" id="PF00270">
    <property type="entry name" value="DEAD"/>
    <property type="match status" value="1"/>
</dbReference>
<dbReference type="AlphaFoldDB" id="E1ZNU6"/>
<keyword evidence="4" id="KW-0067">ATP-binding</keyword>
<name>E1ZNU6_CHLVA</name>
<keyword evidence="3" id="KW-0347">Helicase</keyword>
<feature type="domain" description="Helicase C-terminal" evidence="7">
    <location>
        <begin position="334"/>
        <end position="482"/>
    </location>
</feature>
<dbReference type="PANTHER" id="PTHR47959:SF1">
    <property type="entry name" value="ATP-DEPENDENT RNA HELICASE DBPA"/>
    <property type="match status" value="1"/>
</dbReference>
<proteinExistence type="predicted"/>
<dbReference type="InterPro" id="IPR050079">
    <property type="entry name" value="DEAD_box_RNA_helicase"/>
</dbReference>
<sequence length="576" mass="59419">MGRSEREGEQGGSKRRDSAGKAKKKKAKKRRAEAQDDGAPAALNAADGGAAARPLPPAAPQERLLAAAGSHDSDSTTSQQDGAPGATGGADEAAPATAAAPAGPAAEGGGARKRAGKAAPVLPWMRVPIAIEASEGTLLEEVQGLDPRLRRALEGTGIEVLFPVQTVAWRETAGGASPAHDICICAPTGSGKTLSYALPVLQALSGRAVPRLRALVVLPTRDLAVQVFGVLAGLCPALGLAACLAAGKASLAAEAQLLASGGVDILVATPGRLIAHLEGTPGFTLRHLRFLVIDRLGLHCPRYIAMSAVDHRYQLPRSLQELKLVVPAERKPAALAALLQELRGEQTIVFTSSVEATHRLHLLLAALPCLPDRAVEFSSLVAPAERAARLEAFRSGKAKVLVCSDAMTRGMDVAGVANVVNYDAPVYVKTYVHRAGRTARAGRAGRVFTLLRHEDVRHFKGMLRKADNTFVRAHRLAKGALEAVRDDVDAALEAMGAALAAEAEAERARGGAAGPAAAVAPAVAKEAATAATGVVAEGQAARAAGGQQRAWGGGRGAPKRRKVSEAPEFSLLPPAP</sequence>
<dbReference type="EMBL" id="GL433856">
    <property type="protein sequence ID" value="EFN52499.1"/>
    <property type="molecule type" value="Genomic_DNA"/>
</dbReference>
<keyword evidence="9" id="KW-1185">Reference proteome</keyword>
<keyword evidence="2" id="KW-0378">Hydrolase</keyword>
<reference evidence="8 9" key="1">
    <citation type="journal article" date="2010" name="Plant Cell">
        <title>The Chlorella variabilis NC64A genome reveals adaptation to photosymbiosis, coevolution with viruses, and cryptic sex.</title>
        <authorList>
            <person name="Blanc G."/>
            <person name="Duncan G."/>
            <person name="Agarkova I."/>
            <person name="Borodovsky M."/>
            <person name="Gurnon J."/>
            <person name="Kuo A."/>
            <person name="Lindquist E."/>
            <person name="Lucas S."/>
            <person name="Pangilinan J."/>
            <person name="Polle J."/>
            <person name="Salamov A."/>
            <person name="Terry A."/>
            <person name="Yamada T."/>
            <person name="Dunigan D.D."/>
            <person name="Grigoriev I.V."/>
            <person name="Claverie J.M."/>
            <person name="Van Etten J.L."/>
        </authorList>
    </citation>
    <scope>NUCLEOTIDE SEQUENCE [LARGE SCALE GENOMIC DNA]</scope>
    <source>
        <strain evidence="8 9">NC64A</strain>
    </source>
</reference>
<feature type="compositionally biased region" description="Basic and acidic residues" evidence="5">
    <location>
        <begin position="1"/>
        <end position="20"/>
    </location>
</feature>
<evidence type="ECO:0000313" key="9">
    <source>
        <dbReference type="Proteomes" id="UP000008141"/>
    </source>
</evidence>
<protein>
    <recommendedName>
        <fullName evidence="10">RNA helicase</fullName>
    </recommendedName>
</protein>
<dbReference type="PROSITE" id="PS51194">
    <property type="entry name" value="HELICASE_CTER"/>
    <property type="match status" value="1"/>
</dbReference>
<evidence type="ECO:0000259" key="7">
    <source>
        <dbReference type="PROSITE" id="PS51194"/>
    </source>
</evidence>
<dbReference type="Gene3D" id="3.40.50.300">
    <property type="entry name" value="P-loop containing nucleotide triphosphate hydrolases"/>
    <property type="match status" value="2"/>
</dbReference>
<dbReference type="RefSeq" id="XP_005844601.1">
    <property type="nucleotide sequence ID" value="XM_005844539.1"/>
</dbReference>
<evidence type="ECO:0000256" key="2">
    <source>
        <dbReference type="ARBA" id="ARBA00022801"/>
    </source>
</evidence>
<accession>E1ZNU6</accession>
<dbReference type="GO" id="GO:0016787">
    <property type="term" value="F:hydrolase activity"/>
    <property type="evidence" value="ECO:0007669"/>
    <property type="project" value="UniProtKB-KW"/>
</dbReference>
<gene>
    <name evidence="8" type="ORF">CHLNCDRAFT_138879</name>
</gene>
<feature type="compositionally biased region" description="Low complexity" evidence="5">
    <location>
        <begin position="37"/>
        <end position="53"/>
    </location>
</feature>
<dbReference type="KEGG" id="cvr:CHLNCDRAFT_138879"/>
<evidence type="ECO:0000259" key="6">
    <source>
        <dbReference type="PROSITE" id="PS51192"/>
    </source>
</evidence>
<dbReference type="InterPro" id="IPR001650">
    <property type="entry name" value="Helicase_C-like"/>
</dbReference>
<dbReference type="GO" id="GO:0005829">
    <property type="term" value="C:cytosol"/>
    <property type="evidence" value="ECO:0007669"/>
    <property type="project" value="TreeGrafter"/>
</dbReference>
<evidence type="ECO:0000313" key="8">
    <source>
        <dbReference type="EMBL" id="EFN52499.1"/>
    </source>
</evidence>
<dbReference type="InterPro" id="IPR027417">
    <property type="entry name" value="P-loop_NTPase"/>
</dbReference>
<dbReference type="GO" id="GO:0005524">
    <property type="term" value="F:ATP binding"/>
    <property type="evidence" value="ECO:0007669"/>
    <property type="project" value="UniProtKB-KW"/>
</dbReference>
<dbReference type="OrthoDB" id="3370at2759"/>
<evidence type="ECO:0000256" key="1">
    <source>
        <dbReference type="ARBA" id="ARBA00022741"/>
    </source>
</evidence>
<evidence type="ECO:0008006" key="10">
    <source>
        <dbReference type="Google" id="ProtNLM"/>
    </source>
</evidence>
<dbReference type="GeneID" id="17351930"/>
<feature type="region of interest" description="Disordered" evidence="5">
    <location>
        <begin position="1"/>
        <end position="112"/>
    </location>
</feature>
<feature type="region of interest" description="Disordered" evidence="5">
    <location>
        <begin position="541"/>
        <end position="576"/>
    </location>
</feature>
<dbReference type="InParanoid" id="E1ZNU6"/>
<evidence type="ECO:0000256" key="5">
    <source>
        <dbReference type="SAM" id="MobiDB-lite"/>
    </source>
</evidence>
<feature type="domain" description="Helicase ATP-binding" evidence="6">
    <location>
        <begin position="173"/>
        <end position="328"/>
    </location>
</feature>
<evidence type="ECO:0000256" key="3">
    <source>
        <dbReference type="ARBA" id="ARBA00022806"/>
    </source>
</evidence>
<feature type="compositionally biased region" description="Basic residues" evidence="5">
    <location>
        <begin position="21"/>
        <end position="31"/>
    </location>
</feature>
<dbReference type="InterPro" id="IPR014001">
    <property type="entry name" value="Helicase_ATP-bd"/>
</dbReference>
<dbReference type="FunCoup" id="E1ZNU6">
    <property type="interactions" value="1785"/>
</dbReference>
<feature type="compositionally biased region" description="Low complexity" evidence="5">
    <location>
        <begin position="60"/>
        <end position="105"/>
    </location>
</feature>